<dbReference type="EMBL" id="CM023472">
    <property type="protein sequence ID" value="KAH7959490.1"/>
    <property type="molecule type" value="Genomic_DNA"/>
</dbReference>
<accession>A0ACB8D4P0</accession>
<protein>
    <submittedName>
        <fullName evidence="1">Uncharacterized protein</fullName>
    </submittedName>
</protein>
<reference evidence="1" key="1">
    <citation type="submission" date="2020-05" db="EMBL/GenBank/DDBJ databases">
        <title>Large-scale comparative analyses of tick genomes elucidate their genetic diversity and vector capacities.</title>
        <authorList>
            <person name="Jia N."/>
            <person name="Wang J."/>
            <person name="Shi W."/>
            <person name="Du L."/>
            <person name="Sun Y."/>
            <person name="Zhan W."/>
            <person name="Jiang J."/>
            <person name="Wang Q."/>
            <person name="Zhang B."/>
            <person name="Ji P."/>
            <person name="Sakyi L.B."/>
            <person name="Cui X."/>
            <person name="Yuan T."/>
            <person name="Jiang B."/>
            <person name="Yang W."/>
            <person name="Lam T.T.-Y."/>
            <person name="Chang Q."/>
            <person name="Ding S."/>
            <person name="Wang X."/>
            <person name="Zhu J."/>
            <person name="Ruan X."/>
            <person name="Zhao L."/>
            <person name="Wei J."/>
            <person name="Que T."/>
            <person name="Du C."/>
            <person name="Cheng J."/>
            <person name="Dai P."/>
            <person name="Han X."/>
            <person name="Huang E."/>
            <person name="Gao Y."/>
            <person name="Liu J."/>
            <person name="Shao H."/>
            <person name="Ye R."/>
            <person name="Li L."/>
            <person name="Wei W."/>
            <person name="Wang X."/>
            <person name="Wang C."/>
            <person name="Yang T."/>
            <person name="Huo Q."/>
            <person name="Li W."/>
            <person name="Guo W."/>
            <person name="Chen H."/>
            <person name="Zhou L."/>
            <person name="Ni X."/>
            <person name="Tian J."/>
            <person name="Zhou Y."/>
            <person name="Sheng Y."/>
            <person name="Liu T."/>
            <person name="Pan Y."/>
            <person name="Xia L."/>
            <person name="Li J."/>
            <person name="Zhao F."/>
            <person name="Cao W."/>
        </authorList>
    </citation>
    <scope>NUCLEOTIDE SEQUENCE</scope>
    <source>
        <strain evidence="1">Dsil-2018</strain>
    </source>
</reference>
<evidence type="ECO:0000313" key="1">
    <source>
        <dbReference type="EMBL" id="KAH7959490.1"/>
    </source>
</evidence>
<evidence type="ECO:0000313" key="2">
    <source>
        <dbReference type="Proteomes" id="UP000821865"/>
    </source>
</evidence>
<comment type="caution">
    <text evidence="1">The sequence shown here is derived from an EMBL/GenBank/DDBJ whole genome shotgun (WGS) entry which is preliminary data.</text>
</comment>
<organism evidence="1 2">
    <name type="scientific">Dermacentor silvarum</name>
    <name type="common">Tick</name>
    <dbReference type="NCBI Taxonomy" id="543639"/>
    <lineage>
        <taxon>Eukaryota</taxon>
        <taxon>Metazoa</taxon>
        <taxon>Ecdysozoa</taxon>
        <taxon>Arthropoda</taxon>
        <taxon>Chelicerata</taxon>
        <taxon>Arachnida</taxon>
        <taxon>Acari</taxon>
        <taxon>Parasitiformes</taxon>
        <taxon>Ixodida</taxon>
        <taxon>Ixodoidea</taxon>
        <taxon>Ixodidae</taxon>
        <taxon>Rhipicephalinae</taxon>
        <taxon>Dermacentor</taxon>
    </lineage>
</organism>
<gene>
    <name evidence="1" type="ORF">HPB49_011459</name>
</gene>
<name>A0ACB8D4P0_DERSI</name>
<dbReference type="Proteomes" id="UP000821865">
    <property type="component" value="Chromosome 3"/>
</dbReference>
<keyword evidence="2" id="KW-1185">Reference proteome</keyword>
<proteinExistence type="predicted"/>
<sequence>MPDLPRGDIKIVLRPRGGLHVSEVTRVELSRAIAAAAQTPANEASEDVVCLHLQQNIVVVSTFKREHADRYAAVGRIEIRGTAHELSTYERPPRHGEGRHKGHRAREYGPGDSGQCCAQA</sequence>